<sequence>MTELLFNKKLQVQVKCKDCDDRRANIRISIELQFTTNPIHKRDLVVRLTDDSDLFFLYNLVISEEDFQSLKIQQGLLIDFTSFPQKFIDLLNQCISEQEKDNPRFLLQLSSPSPALDHSPSNLNIVETNAFKHLTHLSLKLLPGSDVEIKKYLAACLSALKEEKQLLEQKLKKTEEDLTRQLSYAQQTLSEKSRELDKLRSEWTSHTTALASRHTQDLTAEREKALEIQTKLQQQNEQLRQELESAHLRSTQQLQARLSELEISNRELTEKKYKTDSTIRDLKAKLVGLEEESQRAKQQVLSLRRENGTLDTECHEKERLINQLQTRVAVLEQEIKDKDQLVHRTKEVLEATQEQKNSVEGSAESKQLQIGKLEATVKSLSEELIKANAIIKKLQGDMKALVGKIKVKNTVTVSQEKVLQETTDRLQKEQKELQDTRQQLRQKEEEVSKLKEQLEATAQKLDESREVLKTNENVINWLNKQLNENQLSRKQEAVGVFETPPAHSTGAGLRMGGASHNMVCFCFVCYNKAFPSSLGQGYPVTSTLNSKCSYPLSCVSTGPRSVLALHNQPPGPKVHFNPTSTKPTVSPVQAKDGSPTVQNGQLFNKENGEPPGLESKYFERRDDSIPLCGLLPSMNLNKEMPKPSLAVSYAKSGPQSATSAYFP</sequence>
<dbReference type="InterPro" id="IPR038558">
    <property type="entry name" value="SAS-6_N_sf"/>
</dbReference>
<feature type="domain" description="SAS-6 coiled-coil" evidence="10">
    <location>
        <begin position="146"/>
        <end position="175"/>
    </location>
</feature>
<feature type="region of interest" description="Disordered" evidence="8">
    <location>
        <begin position="570"/>
        <end position="611"/>
    </location>
</feature>
<evidence type="ECO:0000256" key="7">
    <source>
        <dbReference type="SAM" id="Coils"/>
    </source>
</evidence>
<dbReference type="InParanoid" id="A0A6J2WSA0"/>
<evidence type="ECO:0000313" key="11">
    <source>
        <dbReference type="Proteomes" id="UP000504632"/>
    </source>
</evidence>
<dbReference type="RefSeq" id="XP_030646972.1">
    <property type="nucleotide sequence ID" value="XM_030791112.1"/>
</dbReference>
<keyword evidence="3" id="KW-0963">Cytoplasm</keyword>
<dbReference type="InterPro" id="IPR041513">
    <property type="entry name" value="SAS6_CC"/>
</dbReference>
<comment type="subcellular location">
    <subcellularLocation>
        <location evidence="1">Cytoplasm</location>
        <location evidence="1">Cytoskeleton</location>
        <location evidence="1">Microtubule organizing center</location>
        <location evidence="1">Centrosome</location>
    </subcellularLocation>
</comment>
<dbReference type="FunCoup" id="A0A6J2WSA0">
    <property type="interactions" value="364"/>
</dbReference>
<evidence type="ECO:0000256" key="8">
    <source>
        <dbReference type="SAM" id="MobiDB-lite"/>
    </source>
</evidence>
<feature type="compositionally biased region" description="Polar residues" evidence="8">
    <location>
        <begin position="595"/>
        <end position="604"/>
    </location>
</feature>
<protein>
    <recommendedName>
        <fullName evidence="2">Spindle assembly abnormal protein 6 homolog</fullName>
    </recommendedName>
</protein>
<proteinExistence type="predicted"/>
<evidence type="ECO:0000256" key="3">
    <source>
        <dbReference type="ARBA" id="ARBA00022490"/>
    </source>
</evidence>
<dbReference type="Pfam" id="PF18594">
    <property type="entry name" value="Sas6_CC"/>
    <property type="match status" value="1"/>
</dbReference>
<keyword evidence="5" id="KW-0206">Cytoskeleton</keyword>
<dbReference type="GO" id="GO:0005813">
    <property type="term" value="C:centrosome"/>
    <property type="evidence" value="ECO:0007669"/>
    <property type="project" value="UniProtKB-SubCell"/>
</dbReference>
<accession>A0A6J2WSA0</accession>
<feature type="coiled-coil region" evidence="7">
    <location>
        <begin position="157"/>
        <end position="471"/>
    </location>
</feature>
<dbReference type="Pfam" id="PF16531">
    <property type="entry name" value="SAS-6_N"/>
    <property type="match status" value="1"/>
</dbReference>
<keyword evidence="11" id="KW-1185">Reference proteome</keyword>
<dbReference type="PANTHER" id="PTHR44281">
    <property type="entry name" value="SPINDLE ASSEMBLY ABNORMAL PROTEIN 6 HOMOLOG"/>
    <property type="match status" value="1"/>
</dbReference>
<reference evidence="12" key="1">
    <citation type="submission" date="2025-08" db="UniProtKB">
        <authorList>
            <consortium name="RefSeq"/>
        </authorList>
    </citation>
    <scope>IDENTIFICATION</scope>
</reference>
<gene>
    <name evidence="12" type="primary">sass6</name>
</gene>
<name>A0A6J2WSA0_CHACN</name>
<evidence type="ECO:0000259" key="9">
    <source>
        <dbReference type="Pfam" id="PF16531"/>
    </source>
</evidence>
<evidence type="ECO:0000259" key="10">
    <source>
        <dbReference type="Pfam" id="PF18594"/>
    </source>
</evidence>
<evidence type="ECO:0000256" key="4">
    <source>
        <dbReference type="ARBA" id="ARBA00023054"/>
    </source>
</evidence>
<dbReference type="GO" id="GO:0007099">
    <property type="term" value="P:centriole replication"/>
    <property type="evidence" value="ECO:0007669"/>
    <property type="project" value="TreeGrafter"/>
</dbReference>
<dbReference type="InterPro" id="IPR032396">
    <property type="entry name" value="SAS-6_N"/>
</dbReference>
<evidence type="ECO:0000256" key="1">
    <source>
        <dbReference type="ARBA" id="ARBA00004300"/>
    </source>
</evidence>
<dbReference type="OrthoDB" id="49058at2759"/>
<evidence type="ECO:0000313" key="12">
    <source>
        <dbReference type="RefSeq" id="XP_030646972.1"/>
    </source>
</evidence>
<dbReference type="Gene3D" id="2.170.210.20">
    <property type="entry name" value="Spindle assembly abnormal protein 6, N-terminal domain"/>
    <property type="match status" value="1"/>
</dbReference>
<dbReference type="AlphaFoldDB" id="A0A6J2WSA0"/>
<keyword evidence="6" id="KW-0131">Cell cycle</keyword>
<evidence type="ECO:0000256" key="6">
    <source>
        <dbReference type="ARBA" id="ARBA00023306"/>
    </source>
</evidence>
<organism evidence="11 12">
    <name type="scientific">Chanos chanos</name>
    <name type="common">Milkfish</name>
    <name type="synonym">Mugil chanos</name>
    <dbReference type="NCBI Taxonomy" id="29144"/>
    <lineage>
        <taxon>Eukaryota</taxon>
        <taxon>Metazoa</taxon>
        <taxon>Chordata</taxon>
        <taxon>Craniata</taxon>
        <taxon>Vertebrata</taxon>
        <taxon>Euteleostomi</taxon>
        <taxon>Actinopterygii</taxon>
        <taxon>Neopterygii</taxon>
        <taxon>Teleostei</taxon>
        <taxon>Ostariophysi</taxon>
        <taxon>Gonorynchiformes</taxon>
        <taxon>Chanidae</taxon>
        <taxon>Chanos</taxon>
    </lineage>
</organism>
<dbReference type="Proteomes" id="UP000504632">
    <property type="component" value="Chromosome 14"/>
</dbReference>
<keyword evidence="4 7" id="KW-0175">Coiled coil</keyword>
<dbReference type="GO" id="GO:0007283">
    <property type="term" value="P:spermatogenesis"/>
    <property type="evidence" value="ECO:0007669"/>
    <property type="project" value="TreeGrafter"/>
</dbReference>
<evidence type="ECO:0000256" key="5">
    <source>
        <dbReference type="ARBA" id="ARBA00023212"/>
    </source>
</evidence>
<evidence type="ECO:0000256" key="2">
    <source>
        <dbReference type="ARBA" id="ARBA00020407"/>
    </source>
</evidence>
<dbReference type="GeneID" id="115827303"/>
<dbReference type="GO" id="GO:0005814">
    <property type="term" value="C:centriole"/>
    <property type="evidence" value="ECO:0007669"/>
    <property type="project" value="TreeGrafter"/>
</dbReference>
<dbReference type="CDD" id="cd10142">
    <property type="entry name" value="HD_SAS6_N"/>
    <property type="match status" value="1"/>
</dbReference>
<dbReference type="CTD" id="163786"/>
<feature type="domain" description="Spindle assembly abnormal protein 6 N-terminal" evidence="9">
    <location>
        <begin position="5"/>
        <end position="141"/>
    </location>
</feature>
<dbReference type="PANTHER" id="PTHR44281:SF4">
    <property type="entry name" value="SPINDLE ASSEMBLY ABNORMAL PROTEIN 6 HOMOLOG"/>
    <property type="match status" value="1"/>
</dbReference>
<feature type="compositionally biased region" description="Polar residues" evidence="8">
    <location>
        <begin position="577"/>
        <end position="587"/>
    </location>
</feature>